<keyword evidence="4" id="KW-0479">Metal-binding</keyword>
<dbReference type="SUPFAM" id="SSF57850">
    <property type="entry name" value="RING/U-box"/>
    <property type="match status" value="1"/>
</dbReference>
<evidence type="ECO:0000256" key="7">
    <source>
        <dbReference type="ARBA" id="ARBA00022833"/>
    </source>
</evidence>
<dbReference type="AlphaFoldDB" id="A0A8X6KGR8"/>
<dbReference type="Gene3D" id="3.30.40.10">
    <property type="entry name" value="Zinc/RING finger domain, C3HC4 (zinc finger)"/>
    <property type="match status" value="1"/>
</dbReference>
<evidence type="ECO:0000256" key="6">
    <source>
        <dbReference type="ARBA" id="ARBA00022786"/>
    </source>
</evidence>
<name>A0A8X6KGR8_TRICU</name>
<evidence type="ECO:0000256" key="3">
    <source>
        <dbReference type="ARBA" id="ARBA00022679"/>
    </source>
</evidence>
<keyword evidence="7" id="KW-0862">Zinc</keyword>
<gene>
    <name evidence="10" type="ORF">TNCT_653591</name>
</gene>
<dbReference type="EMBL" id="BMAO01021279">
    <property type="protein sequence ID" value="GFQ73266.1"/>
    <property type="molecule type" value="Genomic_DNA"/>
</dbReference>
<feature type="domain" description="RING-type" evidence="9">
    <location>
        <begin position="5"/>
        <end position="43"/>
    </location>
</feature>
<accession>A0A8X6KGR8</accession>
<dbReference type="Pfam" id="PF13639">
    <property type="entry name" value="zf-RING_2"/>
    <property type="match status" value="1"/>
</dbReference>
<sequence>MSTICSICLEDTTIVLKLNCGHSFHVNCIKLWAATKSQCPYCRKAVCENDLQNLFGMSLRRMLQKIYEEVPNHILQDIPVVDAPVECPCCKERINFLTEQVGYCANCFCPGHLECLLNNITCSVYCAVTHALTLF</sequence>
<evidence type="ECO:0000259" key="9">
    <source>
        <dbReference type="PROSITE" id="PS50089"/>
    </source>
</evidence>
<dbReference type="GO" id="GO:0008270">
    <property type="term" value="F:zinc ion binding"/>
    <property type="evidence" value="ECO:0007669"/>
    <property type="project" value="UniProtKB-KW"/>
</dbReference>
<dbReference type="GO" id="GO:0061630">
    <property type="term" value="F:ubiquitin protein ligase activity"/>
    <property type="evidence" value="ECO:0007669"/>
    <property type="project" value="UniProtKB-EC"/>
</dbReference>
<dbReference type="PANTHER" id="PTHR22937:SF65">
    <property type="entry name" value="E3 UBIQUITIN-PROTEIN LIGASE ARK2C"/>
    <property type="match status" value="1"/>
</dbReference>
<dbReference type="InterPro" id="IPR002219">
    <property type="entry name" value="PKC_DAG/PE"/>
</dbReference>
<evidence type="ECO:0000256" key="2">
    <source>
        <dbReference type="ARBA" id="ARBA00012483"/>
    </source>
</evidence>
<keyword evidence="5 8" id="KW-0863">Zinc-finger</keyword>
<evidence type="ECO:0000256" key="1">
    <source>
        <dbReference type="ARBA" id="ARBA00000900"/>
    </source>
</evidence>
<organism evidence="10 11">
    <name type="scientific">Trichonephila clavata</name>
    <name type="common">Joro spider</name>
    <name type="synonym">Nephila clavata</name>
    <dbReference type="NCBI Taxonomy" id="2740835"/>
    <lineage>
        <taxon>Eukaryota</taxon>
        <taxon>Metazoa</taxon>
        <taxon>Ecdysozoa</taxon>
        <taxon>Arthropoda</taxon>
        <taxon>Chelicerata</taxon>
        <taxon>Arachnida</taxon>
        <taxon>Araneae</taxon>
        <taxon>Araneomorphae</taxon>
        <taxon>Entelegynae</taxon>
        <taxon>Araneoidea</taxon>
        <taxon>Nephilidae</taxon>
        <taxon>Trichonephila</taxon>
    </lineage>
</organism>
<evidence type="ECO:0000256" key="5">
    <source>
        <dbReference type="ARBA" id="ARBA00022771"/>
    </source>
</evidence>
<dbReference type="OrthoDB" id="5357315at2759"/>
<proteinExistence type="predicted"/>
<dbReference type="InterPro" id="IPR001841">
    <property type="entry name" value="Znf_RING"/>
</dbReference>
<dbReference type="PANTHER" id="PTHR22937">
    <property type="entry name" value="E3 UBIQUITIN-PROTEIN LIGASE RNF165"/>
    <property type="match status" value="1"/>
</dbReference>
<evidence type="ECO:0000256" key="4">
    <source>
        <dbReference type="ARBA" id="ARBA00022723"/>
    </source>
</evidence>
<evidence type="ECO:0000313" key="11">
    <source>
        <dbReference type="Proteomes" id="UP000887116"/>
    </source>
</evidence>
<evidence type="ECO:0000256" key="8">
    <source>
        <dbReference type="PROSITE-ProRule" id="PRU00175"/>
    </source>
</evidence>
<keyword evidence="6" id="KW-0833">Ubl conjugation pathway</keyword>
<dbReference type="SMART" id="SM00184">
    <property type="entry name" value="RING"/>
    <property type="match status" value="1"/>
</dbReference>
<dbReference type="InterPro" id="IPR045191">
    <property type="entry name" value="MBR1/2-like"/>
</dbReference>
<dbReference type="EC" id="2.3.2.27" evidence="2"/>
<keyword evidence="11" id="KW-1185">Reference proteome</keyword>
<comment type="caution">
    <text evidence="10">The sequence shown here is derived from an EMBL/GenBank/DDBJ whole genome shotgun (WGS) entry which is preliminary data.</text>
</comment>
<dbReference type="PROSITE" id="PS00479">
    <property type="entry name" value="ZF_DAG_PE_1"/>
    <property type="match status" value="1"/>
</dbReference>
<reference evidence="10" key="1">
    <citation type="submission" date="2020-07" db="EMBL/GenBank/DDBJ databases">
        <title>Multicomponent nature underlies the extraordinary mechanical properties of spider dragline silk.</title>
        <authorList>
            <person name="Kono N."/>
            <person name="Nakamura H."/>
            <person name="Mori M."/>
            <person name="Yoshida Y."/>
            <person name="Ohtoshi R."/>
            <person name="Malay A.D."/>
            <person name="Moran D.A.P."/>
            <person name="Tomita M."/>
            <person name="Numata K."/>
            <person name="Arakawa K."/>
        </authorList>
    </citation>
    <scope>NUCLEOTIDE SEQUENCE</scope>
</reference>
<protein>
    <recommendedName>
        <fullName evidence="2">RING-type E3 ubiquitin transferase</fullName>
        <ecNumber evidence="2">2.3.2.27</ecNumber>
    </recommendedName>
</protein>
<keyword evidence="3" id="KW-0808">Transferase</keyword>
<comment type="catalytic activity">
    <reaction evidence="1">
        <text>S-ubiquitinyl-[E2 ubiquitin-conjugating enzyme]-L-cysteine + [acceptor protein]-L-lysine = [E2 ubiquitin-conjugating enzyme]-L-cysteine + N(6)-ubiquitinyl-[acceptor protein]-L-lysine.</text>
        <dbReference type="EC" id="2.3.2.27"/>
    </reaction>
</comment>
<dbReference type="Proteomes" id="UP000887116">
    <property type="component" value="Unassembled WGS sequence"/>
</dbReference>
<evidence type="ECO:0000313" key="10">
    <source>
        <dbReference type="EMBL" id="GFQ73266.1"/>
    </source>
</evidence>
<dbReference type="PROSITE" id="PS50089">
    <property type="entry name" value="ZF_RING_2"/>
    <property type="match status" value="1"/>
</dbReference>
<dbReference type="InterPro" id="IPR013083">
    <property type="entry name" value="Znf_RING/FYVE/PHD"/>
</dbReference>